<dbReference type="GO" id="GO:0030170">
    <property type="term" value="F:pyridoxal phosphate binding"/>
    <property type="evidence" value="ECO:0007669"/>
    <property type="project" value="InterPro"/>
</dbReference>
<dbReference type="InterPro" id="IPR049704">
    <property type="entry name" value="Aminotrans_3_PPA_site"/>
</dbReference>
<dbReference type="AlphaFoldDB" id="A0A3M3W9Y2"/>
<dbReference type="PROSITE" id="PS00600">
    <property type="entry name" value="AA_TRANSFER_CLASS_3"/>
    <property type="match status" value="1"/>
</dbReference>
<dbReference type="PANTHER" id="PTHR43552:SF1">
    <property type="entry name" value="DIAMINOBUTYRATE--2-OXOGLUTARATE AMINOTRANSFERASE"/>
    <property type="match status" value="1"/>
</dbReference>
<organism evidence="7 8">
    <name type="scientific">Pseudomonas marginalis pv. marginalis</name>
    <dbReference type="NCBI Taxonomy" id="97473"/>
    <lineage>
        <taxon>Bacteria</taxon>
        <taxon>Pseudomonadati</taxon>
        <taxon>Pseudomonadota</taxon>
        <taxon>Gammaproteobacteria</taxon>
        <taxon>Pseudomonadales</taxon>
        <taxon>Pseudomonadaceae</taxon>
        <taxon>Pseudomonas</taxon>
    </lineage>
</organism>
<proteinExistence type="inferred from homology"/>
<protein>
    <recommendedName>
        <fullName evidence="9">Diaminobutyrate-2-oxoglutarate aminotransferase</fullName>
    </recommendedName>
</protein>
<dbReference type="InterPro" id="IPR015422">
    <property type="entry name" value="PyrdxlP-dep_Trfase_small"/>
</dbReference>
<evidence type="ECO:0000313" key="8">
    <source>
        <dbReference type="Proteomes" id="UP000276587"/>
    </source>
</evidence>
<keyword evidence="5 6" id="KW-0663">Pyridoxal phosphate</keyword>
<dbReference type="NCBIfam" id="TIGR00709">
    <property type="entry name" value="dat"/>
    <property type="match status" value="1"/>
</dbReference>
<dbReference type="PANTHER" id="PTHR43552">
    <property type="entry name" value="DIAMINOBUTYRATE--2-OXOGLUTARATE AMINOTRANSFERASE"/>
    <property type="match status" value="1"/>
</dbReference>
<comment type="caution">
    <text evidence="7">The sequence shown here is derived from an EMBL/GenBank/DDBJ whole genome shotgun (WGS) entry which is preliminary data.</text>
</comment>
<dbReference type="GO" id="GO:0008483">
    <property type="term" value="F:transaminase activity"/>
    <property type="evidence" value="ECO:0007669"/>
    <property type="project" value="UniProtKB-KW"/>
</dbReference>
<dbReference type="InterPro" id="IPR005814">
    <property type="entry name" value="Aminotrans_3"/>
</dbReference>
<evidence type="ECO:0000256" key="5">
    <source>
        <dbReference type="ARBA" id="ARBA00022898"/>
    </source>
</evidence>
<sequence length="503" mass="54597">MPPLLVRFQNRKSVRMPSWARRQRIGSLVTIISVLRDREMSVATSRIEDAQVHETLYQFDENPLLARQRQQESNARSYPRRIPLALKRAKGIYVEDVEGRSFIDCLAGAGTLALGHNHPVVIEAIQQVLADELPLHTLDLTTPVKDQFVQDLFGLLPPALAREAKIQFCGPTGTDAVEAALKLVRTATGRSTVLSFQGGYHGMSQGALSLMGSLGPKKPLGALLSNGVQFLPYPYDYRCPFGLGGAEGVRVNLHYLENLLNDPEAGVLLPAAVIVEVVQGEGGVIPADLDWLRGLRRITEQAGVALIVDEIQSGFGRTGKMFAFEHAGIIPDVVVMSKAIGGSLPLAVVVYRDWLDTWLPGAHAGTFRGNQMAMAAGSAVMRYLKDHDLAGHAAAMGERLGEHLRILQRDFPHLGDIRGRGLMLGVELVDPNGPPDIQGHPPVHRQLAPLVQRECLKRGLILELGGRHGSVVRFLPPLVITATEVDRVADIFGRALAAAVASL</sequence>
<keyword evidence="3" id="KW-0032">Aminotransferase</keyword>
<dbReference type="Proteomes" id="UP000276587">
    <property type="component" value="Unassembled WGS sequence"/>
</dbReference>
<dbReference type="CDD" id="cd00610">
    <property type="entry name" value="OAT_like"/>
    <property type="match status" value="1"/>
</dbReference>
<evidence type="ECO:0000256" key="4">
    <source>
        <dbReference type="ARBA" id="ARBA00022679"/>
    </source>
</evidence>
<dbReference type="Gene3D" id="3.40.640.10">
    <property type="entry name" value="Type I PLP-dependent aspartate aminotransferase-like (Major domain)"/>
    <property type="match status" value="1"/>
</dbReference>
<keyword evidence="4" id="KW-0808">Transferase</keyword>
<keyword evidence="8" id="KW-1185">Reference proteome</keyword>
<name>A0A3M3W9Y2_PSEMA</name>
<gene>
    <name evidence="7" type="ORF">ALQ29_05268</name>
</gene>
<evidence type="ECO:0000313" key="7">
    <source>
        <dbReference type="EMBL" id="RMP05128.1"/>
    </source>
</evidence>
<reference evidence="7 8" key="1">
    <citation type="submission" date="2018-08" db="EMBL/GenBank/DDBJ databases">
        <title>Recombination of ecologically and evolutionarily significant loci maintains genetic cohesion in the Pseudomonas syringae species complex.</title>
        <authorList>
            <person name="Dillon M."/>
            <person name="Thakur S."/>
            <person name="Almeida R.N.D."/>
            <person name="Weir B.S."/>
            <person name="Guttman D.S."/>
        </authorList>
    </citation>
    <scope>NUCLEOTIDE SEQUENCE [LARGE SCALE GENOMIC DNA]</scope>
    <source>
        <strain evidence="7 8">ICMP 3555</strain>
    </source>
</reference>
<dbReference type="InterPro" id="IPR015424">
    <property type="entry name" value="PyrdxlP-dep_Trfase"/>
</dbReference>
<dbReference type="InterPro" id="IPR004637">
    <property type="entry name" value="Dat"/>
</dbReference>
<evidence type="ECO:0000256" key="2">
    <source>
        <dbReference type="ARBA" id="ARBA00008954"/>
    </source>
</evidence>
<comment type="similarity">
    <text evidence="2 6">Belongs to the class-III pyridoxal-phosphate-dependent aminotransferase family.</text>
</comment>
<dbReference type="EMBL" id="RBQF01000274">
    <property type="protein sequence ID" value="RMP05128.1"/>
    <property type="molecule type" value="Genomic_DNA"/>
</dbReference>
<dbReference type="Pfam" id="PF00202">
    <property type="entry name" value="Aminotran_3"/>
    <property type="match status" value="1"/>
</dbReference>
<evidence type="ECO:0000256" key="1">
    <source>
        <dbReference type="ARBA" id="ARBA00001933"/>
    </source>
</evidence>
<dbReference type="FunFam" id="3.40.640.10:FF:000091">
    <property type="entry name" value="Diaminobutyrate--2-oxoglutarate aminotransferase"/>
    <property type="match status" value="1"/>
</dbReference>
<comment type="cofactor">
    <cofactor evidence="1">
        <name>pyridoxal 5'-phosphate</name>
        <dbReference type="ChEBI" id="CHEBI:597326"/>
    </cofactor>
</comment>
<dbReference type="SUPFAM" id="SSF53383">
    <property type="entry name" value="PLP-dependent transferases"/>
    <property type="match status" value="1"/>
</dbReference>
<dbReference type="Gene3D" id="3.90.1150.10">
    <property type="entry name" value="Aspartate Aminotransferase, domain 1"/>
    <property type="match status" value="1"/>
</dbReference>
<dbReference type="InterPro" id="IPR015421">
    <property type="entry name" value="PyrdxlP-dep_Trfase_major"/>
</dbReference>
<evidence type="ECO:0008006" key="9">
    <source>
        <dbReference type="Google" id="ProtNLM"/>
    </source>
</evidence>
<dbReference type="PIRSF" id="PIRSF000521">
    <property type="entry name" value="Transaminase_4ab_Lys_Orn"/>
    <property type="match status" value="1"/>
</dbReference>
<accession>A0A3M3W9Y2</accession>
<evidence type="ECO:0000256" key="3">
    <source>
        <dbReference type="ARBA" id="ARBA00022576"/>
    </source>
</evidence>
<evidence type="ECO:0000256" key="6">
    <source>
        <dbReference type="RuleBase" id="RU003560"/>
    </source>
</evidence>
<dbReference type="NCBIfam" id="NF005393">
    <property type="entry name" value="PRK06938.1"/>
    <property type="match status" value="1"/>
</dbReference>